<evidence type="ECO:0000256" key="1">
    <source>
        <dbReference type="SAM" id="MobiDB-lite"/>
    </source>
</evidence>
<feature type="region of interest" description="Disordered" evidence="1">
    <location>
        <begin position="83"/>
        <end position="103"/>
    </location>
</feature>
<dbReference type="RefSeq" id="WP_008331419.1">
    <property type="nucleotide sequence ID" value="NZ_CH902578.1"/>
</dbReference>
<dbReference type="eggNOG" id="ENOG502ZP6J">
    <property type="taxonomic scope" value="Bacteria"/>
</dbReference>
<dbReference type="OrthoDB" id="8446651at2"/>
<comment type="caution">
    <text evidence="2">The sequence shown here is derived from an EMBL/GenBank/DDBJ whole genome shotgun (WGS) entry which is preliminary data.</text>
</comment>
<protein>
    <submittedName>
        <fullName evidence="2">Uncharacterized protein</fullName>
    </submittedName>
</protein>
<gene>
    <name evidence="2" type="ORF">RB2654_10833</name>
</gene>
<organism evidence="2 3">
    <name type="scientific">Maritimibacter alkaliphilus HTCC2654</name>
    <dbReference type="NCBI Taxonomy" id="314271"/>
    <lineage>
        <taxon>Bacteria</taxon>
        <taxon>Pseudomonadati</taxon>
        <taxon>Pseudomonadota</taxon>
        <taxon>Alphaproteobacteria</taxon>
        <taxon>Rhodobacterales</taxon>
        <taxon>Roseobacteraceae</taxon>
        <taxon>Maritimibacter</taxon>
    </lineage>
</organism>
<evidence type="ECO:0000313" key="2">
    <source>
        <dbReference type="EMBL" id="EAQ12987.1"/>
    </source>
</evidence>
<name>A3VF72_9RHOB</name>
<dbReference type="HOGENOM" id="CLU_1276381_0_0_5"/>
<feature type="compositionally biased region" description="Polar residues" evidence="1">
    <location>
        <begin position="83"/>
        <end position="92"/>
    </location>
</feature>
<proteinExistence type="predicted"/>
<keyword evidence="3" id="KW-1185">Reference proteome</keyword>
<dbReference type="AlphaFoldDB" id="A3VF72"/>
<dbReference type="Proteomes" id="UP000002931">
    <property type="component" value="Unassembled WGS sequence"/>
</dbReference>
<dbReference type="EMBL" id="AAMT01000006">
    <property type="protein sequence ID" value="EAQ12987.1"/>
    <property type="molecule type" value="Genomic_DNA"/>
</dbReference>
<accession>A3VF72</accession>
<sequence>MTLQMTATEVSELSPGIWALKLPPHQVRHFGNTNQSIGTKSVLLFNACSFDAETGQLHFNLEDVSPINVGTTAQAIGILASGSSEPTAQNSEDAPESSYEVGPGDREFLEMAKRNLSTQSALAAEQLLRGVRTSYSGNLKRGKMRNFSETPDNFWYVIIQPRVDELQITVRGPVTRFQGMTSLEVKDDRGNTRFKVRGEADVPEALKLISNAIRKA</sequence>
<evidence type="ECO:0000313" key="3">
    <source>
        <dbReference type="Proteomes" id="UP000002931"/>
    </source>
</evidence>
<reference evidence="2 3" key="1">
    <citation type="journal article" date="2010" name="J. Bacteriol.">
        <title>Genome sequences of Pelagibaca bermudensis HTCC2601T and Maritimibacter alkaliphilus HTCC2654T, the type strains of two marine Roseobacter genera.</title>
        <authorList>
            <person name="Thrash J.C."/>
            <person name="Cho J.C."/>
            <person name="Ferriera S."/>
            <person name="Johnson J."/>
            <person name="Vergin K.L."/>
            <person name="Giovannoni S.J."/>
        </authorList>
    </citation>
    <scope>NUCLEOTIDE SEQUENCE [LARGE SCALE GENOMIC DNA]</scope>
    <source>
        <strain evidence="2 3">HTCC2654</strain>
    </source>
</reference>